<keyword evidence="1" id="KW-1133">Transmembrane helix</keyword>
<dbReference type="EMBL" id="CP014855">
    <property type="protein sequence ID" value="ASJ00428.1"/>
    <property type="molecule type" value="Genomic_DNA"/>
</dbReference>
<feature type="transmembrane region" description="Helical" evidence="1">
    <location>
        <begin position="67"/>
        <end position="87"/>
    </location>
</feature>
<feature type="transmembrane region" description="Helical" evidence="1">
    <location>
        <begin position="35"/>
        <end position="55"/>
    </location>
</feature>
<name>A0A2Z2MEJ1_THEGO</name>
<dbReference type="AlphaFoldDB" id="A0A2Z2MEJ1"/>
<keyword evidence="3" id="KW-1185">Reference proteome</keyword>
<feature type="transmembrane region" description="Helical" evidence="1">
    <location>
        <begin position="118"/>
        <end position="141"/>
    </location>
</feature>
<dbReference type="KEGG" id="tgg:A3K92_02485"/>
<proteinExistence type="predicted"/>
<sequence>MGHQIKLGDNEVERIIDIELQKISSLLDTIESPNILLLTTISLLLASFGLSVLYLRQWVYWLISNSILVSFFVFVYLMHVIWGIIYFSRLLKRGVSLEYLSYLLDVRKENTKSFFETLFLIGGLTIFISILTLFSILNLSYYPLSRRVLELNLILLFIIMLSLISIEKNIQKIFKVSSSDSPYLLYLLSPVLILFTTNVIQSIVDIYYLLKVLIRYNMIEGFLIMEGLQIVLFLSLFQYFNVLHVYEHLIKIQRKLFEAKILINLKKPYKDKLRTALKFSDVVFKRNFKLLPQYYIRDNILYILLFITKTKHEQSE</sequence>
<organism evidence="2 3">
    <name type="scientific">Thermococcus gorgonarius</name>
    <dbReference type="NCBI Taxonomy" id="71997"/>
    <lineage>
        <taxon>Archaea</taxon>
        <taxon>Methanobacteriati</taxon>
        <taxon>Methanobacteriota</taxon>
        <taxon>Thermococci</taxon>
        <taxon>Thermococcales</taxon>
        <taxon>Thermococcaceae</taxon>
        <taxon>Thermococcus</taxon>
    </lineage>
</organism>
<protein>
    <submittedName>
        <fullName evidence="2">Uncharacterized protein</fullName>
    </submittedName>
</protein>
<keyword evidence="1" id="KW-0812">Transmembrane</keyword>
<reference evidence="2 3" key="1">
    <citation type="submission" date="2016-03" db="EMBL/GenBank/DDBJ databases">
        <title>Complete genome sequence of Thermococcus gorgonarius.</title>
        <authorList>
            <person name="Oger P.M."/>
        </authorList>
    </citation>
    <scope>NUCLEOTIDE SEQUENCE [LARGE SCALE GENOMIC DNA]</scope>
    <source>
        <strain evidence="2 3">W-12</strain>
    </source>
</reference>
<feature type="transmembrane region" description="Helical" evidence="1">
    <location>
        <begin position="148"/>
        <end position="166"/>
    </location>
</feature>
<keyword evidence="1" id="KW-0472">Membrane</keyword>
<feature type="transmembrane region" description="Helical" evidence="1">
    <location>
        <begin position="186"/>
        <end position="210"/>
    </location>
</feature>
<feature type="transmembrane region" description="Helical" evidence="1">
    <location>
        <begin position="222"/>
        <end position="240"/>
    </location>
</feature>
<evidence type="ECO:0000313" key="2">
    <source>
        <dbReference type="EMBL" id="ASJ00428.1"/>
    </source>
</evidence>
<gene>
    <name evidence="2" type="ORF">A3K92_02485</name>
</gene>
<accession>A0A2Z2MEJ1</accession>
<dbReference type="Proteomes" id="UP000250134">
    <property type="component" value="Chromosome"/>
</dbReference>
<evidence type="ECO:0000256" key="1">
    <source>
        <dbReference type="SAM" id="Phobius"/>
    </source>
</evidence>
<evidence type="ECO:0000313" key="3">
    <source>
        <dbReference type="Proteomes" id="UP000250134"/>
    </source>
</evidence>